<feature type="domain" description="Histidine kinase/HSP90-like ATPase" evidence="12">
    <location>
        <begin position="300"/>
        <end position="386"/>
    </location>
</feature>
<evidence type="ECO:0000256" key="5">
    <source>
        <dbReference type="ARBA" id="ARBA00022741"/>
    </source>
</evidence>
<dbReference type="Pfam" id="PF23539">
    <property type="entry name" value="DUF7134"/>
    <property type="match status" value="1"/>
</dbReference>
<evidence type="ECO:0000313" key="16">
    <source>
        <dbReference type="Proteomes" id="UP000319103"/>
    </source>
</evidence>
<feature type="transmembrane region" description="Helical" evidence="11">
    <location>
        <begin position="20"/>
        <end position="39"/>
    </location>
</feature>
<dbReference type="SUPFAM" id="SSF55874">
    <property type="entry name" value="ATPase domain of HSP90 chaperone/DNA topoisomerase II/histidine kinase"/>
    <property type="match status" value="1"/>
</dbReference>
<feature type="compositionally biased region" description="Basic and acidic residues" evidence="10">
    <location>
        <begin position="379"/>
        <end position="389"/>
    </location>
</feature>
<dbReference type="InterPro" id="IPR036890">
    <property type="entry name" value="HATPase_C_sf"/>
</dbReference>
<evidence type="ECO:0000259" key="14">
    <source>
        <dbReference type="Pfam" id="PF23539"/>
    </source>
</evidence>
<reference evidence="15 16" key="1">
    <citation type="submission" date="2019-06" db="EMBL/GenBank/DDBJ databases">
        <title>Description of Kitasatospora acidophila sp. nov. isolated from pine grove soil, and reclassification of Streptomyces novaecaesareae to Kitasatospora novaeceasareae comb. nov.</title>
        <authorList>
            <person name="Kim M.J."/>
        </authorList>
    </citation>
    <scope>NUCLEOTIDE SEQUENCE [LARGE SCALE GENOMIC DNA]</scope>
    <source>
        <strain evidence="15 16">MMS16-CNU292</strain>
    </source>
</reference>
<feature type="region of interest" description="Disordered" evidence="10">
    <location>
        <begin position="363"/>
        <end position="389"/>
    </location>
</feature>
<feature type="transmembrane region" description="Helical" evidence="11">
    <location>
        <begin position="108"/>
        <end position="128"/>
    </location>
</feature>
<dbReference type="GO" id="GO:0046983">
    <property type="term" value="F:protein dimerization activity"/>
    <property type="evidence" value="ECO:0007669"/>
    <property type="project" value="InterPro"/>
</dbReference>
<dbReference type="PANTHER" id="PTHR24421">
    <property type="entry name" value="NITRATE/NITRITE SENSOR PROTEIN NARX-RELATED"/>
    <property type="match status" value="1"/>
</dbReference>
<dbReference type="InterPro" id="IPR055558">
    <property type="entry name" value="DUF7134"/>
</dbReference>
<keyword evidence="11" id="KW-0812">Transmembrane</keyword>
<feature type="domain" description="DUF7134" evidence="14">
    <location>
        <begin position="8"/>
        <end position="159"/>
    </location>
</feature>
<dbReference type="CDD" id="cd16917">
    <property type="entry name" value="HATPase_UhpB-NarQ-NarX-like"/>
    <property type="match status" value="1"/>
</dbReference>
<protein>
    <recommendedName>
        <fullName evidence="2">histidine kinase</fullName>
        <ecNumber evidence="2">2.7.13.3</ecNumber>
    </recommendedName>
</protein>
<accession>A0A540VXV0</accession>
<comment type="caution">
    <text evidence="15">The sequence shown here is derived from an EMBL/GenBank/DDBJ whole genome shotgun (WGS) entry which is preliminary data.</text>
</comment>
<dbReference type="EC" id="2.7.13.3" evidence="2"/>
<dbReference type="InterPro" id="IPR050482">
    <property type="entry name" value="Sensor_HK_TwoCompSys"/>
</dbReference>
<evidence type="ECO:0000256" key="1">
    <source>
        <dbReference type="ARBA" id="ARBA00000085"/>
    </source>
</evidence>
<keyword evidence="8" id="KW-0902">Two-component regulatory system</keyword>
<keyword evidence="5" id="KW-0547">Nucleotide-binding</keyword>
<evidence type="ECO:0000256" key="7">
    <source>
        <dbReference type="ARBA" id="ARBA00022840"/>
    </source>
</evidence>
<dbReference type="InterPro" id="IPR011712">
    <property type="entry name" value="Sig_transdc_His_kin_sub3_dim/P"/>
</dbReference>
<keyword evidence="7" id="KW-0067">ATP-binding</keyword>
<dbReference type="EMBL" id="VIGB01000003">
    <property type="protein sequence ID" value="TQF01585.1"/>
    <property type="molecule type" value="Genomic_DNA"/>
</dbReference>
<feature type="transmembrane region" description="Helical" evidence="11">
    <location>
        <begin position="73"/>
        <end position="102"/>
    </location>
</feature>
<evidence type="ECO:0000256" key="2">
    <source>
        <dbReference type="ARBA" id="ARBA00012438"/>
    </source>
</evidence>
<dbReference type="Proteomes" id="UP000319103">
    <property type="component" value="Unassembled WGS sequence"/>
</dbReference>
<evidence type="ECO:0000259" key="12">
    <source>
        <dbReference type="Pfam" id="PF02518"/>
    </source>
</evidence>
<dbReference type="Pfam" id="PF02518">
    <property type="entry name" value="HATPase_c"/>
    <property type="match status" value="1"/>
</dbReference>
<dbReference type="GO" id="GO:0005524">
    <property type="term" value="F:ATP binding"/>
    <property type="evidence" value="ECO:0007669"/>
    <property type="project" value="UniProtKB-KW"/>
</dbReference>
<dbReference type="AlphaFoldDB" id="A0A540VXV0"/>
<evidence type="ECO:0000256" key="8">
    <source>
        <dbReference type="ARBA" id="ARBA00023012"/>
    </source>
</evidence>
<keyword evidence="3" id="KW-0597">Phosphoprotein</keyword>
<keyword evidence="9" id="KW-0175">Coiled coil</keyword>
<evidence type="ECO:0000259" key="13">
    <source>
        <dbReference type="Pfam" id="PF07730"/>
    </source>
</evidence>
<keyword evidence="11" id="KW-0472">Membrane</keyword>
<dbReference type="GO" id="GO:0016020">
    <property type="term" value="C:membrane"/>
    <property type="evidence" value="ECO:0007669"/>
    <property type="project" value="InterPro"/>
</dbReference>
<keyword evidence="11" id="KW-1133">Transmembrane helix</keyword>
<dbReference type="PANTHER" id="PTHR24421:SF10">
    <property type="entry name" value="NITRATE_NITRITE SENSOR PROTEIN NARQ"/>
    <property type="match status" value="1"/>
</dbReference>
<evidence type="ECO:0000256" key="3">
    <source>
        <dbReference type="ARBA" id="ARBA00022553"/>
    </source>
</evidence>
<dbReference type="Pfam" id="PF07730">
    <property type="entry name" value="HisKA_3"/>
    <property type="match status" value="1"/>
</dbReference>
<evidence type="ECO:0000256" key="6">
    <source>
        <dbReference type="ARBA" id="ARBA00022777"/>
    </source>
</evidence>
<proteinExistence type="predicted"/>
<comment type="catalytic activity">
    <reaction evidence="1">
        <text>ATP + protein L-histidine = ADP + protein N-phospho-L-histidine.</text>
        <dbReference type="EC" id="2.7.13.3"/>
    </reaction>
</comment>
<keyword evidence="4" id="KW-0808">Transferase</keyword>
<dbReference type="Gene3D" id="1.20.5.1930">
    <property type="match status" value="1"/>
</dbReference>
<feature type="domain" description="Signal transduction histidine kinase subgroup 3 dimerisation and phosphoacceptor" evidence="13">
    <location>
        <begin position="187"/>
        <end position="252"/>
    </location>
</feature>
<feature type="coiled-coil region" evidence="9">
    <location>
        <begin position="155"/>
        <end position="195"/>
    </location>
</feature>
<keyword evidence="6 15" id="KW-0418">Kinase</keyword>
<dbReference type="Gene3D" id="3.30.565.10">
    <property type="entry name" value="Histidine kinase-like ATPase, C-terminal domain"/>
    <property type="match status" value="1"/>
</dbReference>
<dbReference type="OrthoDB" id="227596at2"/>
<name>A0A540VXV0_9ACTN</name>
<feature type="transmembrane region" description="Helical" evidence="11">
    <location>
        <begin position="45"/>
        <end position="61"/>
    </location>
</feature>
<dbReference type="GO" id="GO:0000155">
    <property type="term" value="F:phosphorelay sensor kinase activity"/>
    <property type="evidence" value="ECO:0007669"/>
    <property type="project" value="InterPro"/>
</dbReference>
<evidence type="ECO:0000313" key="15">
    <source>
        <dbReference type="EMBL" id="TQF01585.1"/>
    </source>
</evidence>
<evidence type="ECO:0000256" key="4">
    <source>
        <dbReference type="ARBA" id="ARBA00022679"/>
    </source>
</evidence>
<evidence type="ECO:0000256" key="10">
    <source>
        <dbReference type="SAM" id="MobiDB-lite"/>
    </source>
</evidence>
<organism evidence="15 16">
    <name type="scientific">Kitasatospora acidiphila</name>
    <dbReference type="NCBI Taxonomy" id="2567942"/>
    <lineage>
        <taxon>Bacteria</taxon>
        <taxon>Bacillati</taxon>
        <taxon>Actinomycetota</taxon>
        <taxon>Actinomycetes</taxon>
        <taxon>Kitasatosporales</taxon>
        <taxon>Streptomycetaceae</taxon>
        <taxon>Kitasatospora</taxon>
    </lineage>
</organism>
<dbReference type="InterPro" id="IPR003594">
    <property type="entry name" value="HATPase_dom"/>
</dbReference>
<keyword evidence="16" id="KW-1185">Reference proteome</keyword>
<gene>
    <name evidence="15" type="ORF">E6W39_04175</name>
</gene>
<evidence type="ECO:0000256" key="9">
    <source>
        <dbReference type="SAM" id="Coils"/>
    </source>
</evidence>
<sequence>MAMIERFRGWLRVRPAANDVIATLICLAIGVPIALTSAYQQHKSVSVTMLLLAVSCVPLLVRSRWPIPVAAATVLICELGFALSSAVATAPVSVIFALYWVAVTTDRVTAWRTGGGAATILLVSGLAFRPGVDRLAENLGVLGWTGAAVALGDALRSRRELLASYRERAERAERTKEAEAQRRVTEERIRIARELHDVVAHHITLVNAQAGVAHHLMRRDPEHAYQALERIRDTSRAALDELRATVGLLRGRDDGEEPREPTPGLADLPVLLDSFRHAGLTVGLERTGPESELPQLTELTAYRIIQEALTNTHKHAEAGAAVVRLETGASVLSVTVTDDGNGSGGGPGTGHGMIGMHERARSAGGTLHAGPRPGGGFRVHAELPLRPKG</sequence>
<evidence type="ECO:0000256" key="11">
    <source>
        <dbReference type="SAM" id="Phobius"/>
    </source>
</evidence>